<dbReference type="SUPFAM" id="SSF55120">
    <property type="entry name" value="Pseudouridine synthase"/>
    <property type="match status" value="1"/>
</dbReference>
<feature type="binding site" evidence="6">
    <location>
        <position position="203"/>
    </location>
    <ligand>
        <name>substrate</name>
    </ligand>
</feature>
<evidence type="ECO:0000256" key="6">
    <source>
        <dbReference type="PIRSR" id="PIRSR641708-2"/>
    </source>
</evidence>
<reference evidence="9 10" key="1">
    <citation type="submission" date="2006-10" db="EMBL/GenBank/DDBJ databases">
        <title>The Genome Sequence of Batrachochytrium dendrobatidis JEL423.</title>
        <authorList>
            <consortium name="The Broad Institute Genome Sequencing Platform"/>
            <person name="Birren B."/>
            <person name="Lander E."/>
            <person name="Galagan J."/>
            <person name="Cuomo C."/>
            <person name="Devon K."/>
            <person name="Jaffe D."/>
            <person name="Butler J."/>
            <person name="Alvarez P."/>
            <person name="Gnerre S."/>
            <person name="Grabherr M."/>
            <person name="Kleber M."/>
            <person name="Mauceli E."/>
            <person name="Brockman W."/>
            <person name="Young S."/>
            <person name="LaButti K."/>
            <person name="Sykes S."/>
            <person name="DeCaprio D."/>
            <person name="Crawford M."/>
            <person name="Koehrsen M."/>
            <person name="Engels R."/>
            <person name="Montgomery P."/>
            <person name="Pearson M."/>
            <person name="Howarth C."/>
            <person name="Larson L."/>
            <person name="White J."/>
            <person name="O'Leary S."/>
            <person name="Kodira C."/>
            <person name="Zeng Q."/>
            <person name="Yandava C."/>
            <person name="Alvarado L."/>
            <person name="Longcore J."/>
            <person name="James T."/>
        </authorList>
    </citation>
    <scope>NUCLEOTIDE SEQUENCE [LARGE SCALE GENOMIC DNA]</scope>
    <source>
        <strain evidence="9 10">JEL423</strain>
    </source>
</reference>
<reference evidence="9 10" key="2">
    <citation type="submission" date="2016-05" db="EMBL/GenBank/DDBJ databases">
        <title>Lineage-specific infection strategies underlie the spectrum of fungal disease in amphibians.</title>
        <authorList>
            <person name="Cuomo C.A."/>
            <person name="Farrer R.A."/>
            <person name="James T."/>
            <person name="Longcore J."/>
            <person name="Birren B."/>
        </authorList>
    </citation>
    <scope>NUCLEOTIDE SEQUENCE [LARGE SCALE GENOMIC DNA]</scope>
    <source>
        <strain evidence="9 10">JEL423</strain>
    </source>
</reference>
<dbReference type="NCBIfam" id="TIGR00071">
    <property type="entry name" value="hisT_truA"/>
    <property type="match status" value="1"/>
</dbReference>
<feature type="compositionally biased region" description="Basic and acidic residues" evidence="7">
    <location>
        <begin position="54"/>
        <end position="67"/>
    </location>
</feature>
<organism evidence="9 10">
    <name type="scientific">Batrachochytrium dendrobatidis (strain JEL423)</name>
    <dbReference type="NCBI Taxonomy" id="403673"/>
    <lineage>
        <taxon>Eukaryota</taxon>
        <taxon>Fungi</taxon>
        <taxon>Fungi incertae sedis</taxon>
        <taxon>Chytridiomycota</taxon>
        <taxon>Chytridiomycota incertae sedis</taxon>
        <taxon>Chytridiomycetes</taxon>
        <taxon>Rhizophydiales</taxon>
        <taxon>Rhizophydiales incertae sedis</taxon>
        <taxon>Batrachochytrium</taxon>
    </lineage>
</organism>
<feature type="region of interest" description="Disordered" evidence="7">
    <location>
        <begin position="465"/>
        <end position="491"/>
    </location>
</feature>
<dbReference type="PANTHER" id="PTHR11142">
    <property type="entry name" value="PSEUDOURIDYLATE SYNTHASE"/>
    <property type="match status" value="1"/>
</dbReference>
<evidence type="ECO:0000256" key="1">
    <source>
        <dbReference type="ARBA" id="ARBA00009375"/>
    </source>
</evidence>
<dbReference type="Gene3D" id="3.30.70.660">
    <property type="entry name" value="Pseudouridine synthase I, catalytic domain, C-terminal subdomain"/>
    <property type="match status" value="1"/>
</dbReference>
<evidence type="ECO:0000313" key="9">
    <source>
        <dbReference type="EMBL" id="OAJ40670.1"/>
    </source>
</evidence>
<dbReference type="OrthoDB" id="10256309at2759"/>
<evidence type="ECO:0000256" key="5">
    <source>
        <dbReference type="PIRSR" id="PIRSR641708-1"/>
    </source>
</evidence>
<accession>A0A177WMK3</accession>
<comment type="similarity">
    <text evidence="1">Belongs to the tRNA pseudouridine synthase TruA family.</text>
</comment>
<feature type="region of interest" description="Disordered" evidence="7">
    <location>
        <begin position="54"/>
        <end position="85"/>
    </location>
</feature>
<dbReference type="eggNOG" id="KOG2553">
    <property type="taxonomic scope" value="Eukaryota"/>
</dbReference>
<name>A0A177WMK3_BATDL</name>
<evidence type="ECO:0000256" key="2">
    <source>
        <dbReference type="ARBA" id="ARBA00022694"/>
    </source>
</evidence>
<dbReference type="STRING" id="403673.A0A177WMK3"/>
<comment type="catalytic activity">
    <reaction evidence="4">
        <text>a uridine in tRNA = a pseudouridine in tRNA</text>
        <dbReference type="Rhea" id="RHEA:54572"/>
        <dbReference type="Rhea" id="RHEA-COMP:13339"/>
        <dbReference type="Rhea" id="RHEA-COMP:13934"/>
        <dbReference type="ChEBI" id="CHEBI:65314"/>
        <dbReference type="ChEBI" id="CHEBI:65315"/>
    </reaction>
</comment>
<feature type="active site" description="Nucleophile" evidence="5">
    <location>
        <position position="147"/>
    </location>
</feature>
<dbReference type="Pfam" id="PF01416">
    <property type="entry name" value="PseudoU_synth_1"/>
    <property type="match status" value="1"/>
</dbReference>
<dbReference type="GO" id="GO:0005634">
    <property type="term" value="C:nucleus"/>
    <property type="evidence" value="ECO:0007669"/>
    <property type="project" value="TreeGrafter"/>
</dbReference>
<dbReference type="InterPro" id="IPR001406">
    <property type="entry name" value="PsdUridine_synth_TruA"/>
</dbReference>
<sequence>MSESETAEQTSTVVDQSFSKPTHISTFPFQAICPLSEQENLDYESTYISAQKRSSKEFKAHGPNDGKNKKRKWGPITSENTETKESIDTLEKKPRMPKKKVVLLMSYCGTGYQGMQINPDVPSIELDLHKALAASGAIAFMRCARTDKGVHAGGQVVSLKMIIQDSDIIERINARLPPQIRVWGYARVQQQFHAKHHCDSRIYEYILPTSVLKKVDPTYYPLSKIGVAAGVTFENMGRAKMEPIEIPEHTDNEKETIQGYRTNHQELEEFRAILNEYVGTHNYHNFTIGRKFEDKSSIRYIISFICSEPFQRDNTEWVSLKVKGQSFMLHQIRKMIGLAVMMMRTSTPKNLIASTFSQTRINIPKAPALGLLLERPLFENYNSQIQPKGVDRDVIDFDQYKELIDQFKEDWIYKAQIQEEISKGHFLEWTRVVDSNPDDYGWYLTSNGSIMEEYKPPYIHATNLNPSIYRHGGKSQSRSDGEDNAESKDED</sequence>
<keyword evidence="2" id="KW-0819">tRNA processing</keyword>
<evidence type="ECO:0000259" key="8">
    <source>
        <dbReference type="Pfam" id="PF01416"/>
    </source>
</evidence>
<feature type="compositionally biased region" description="Basic and acidic residues" evidence="7">
    <location>
        <begin position="477"/>
        <end position="491"/>
    </location>
</feature>
<dbReference type="GO" id="GO:0031119">
    <property type="term" value="P:tRNA pseudouridine synthesis"/>
    <property type="evidence" value="ECO:0007669"/>
    <property type="project" value="InterPro"/>
</dbReference>
<dbReference type="GO" id="GO:0003723">
    <property type="term" value="F:RNA binding"/>
    <property type="evidence" value="ECO:0007669"/>
    <property type="project" value="InterPro"/>
</dbReference>
<feature type="domain" description="Pseudouridine synthase I TruA alpha/beta" evidence="8">
    <location>
        <begin position="275"/>
        <end position="377"/>
    </location>
</feature>
<dbReference type="InterPro" id="IPR020095">
    <property type="entry name" value="PsdUridine_synth_TruA_C"/>
</dbReference>
<dbReference type="Gene3D" id="3.30.70.580">
    <property type="entry name" value="Pseudouridine synthase I, catalytic domain, N-terminal subdomain"/>
    <property type="match status" value="1"/>
</dbReference>
<dbReference type="PANTHER" id="PTHR11142:SF4">
    <property type="entry name" value="PSEUDOURIDYLATE SYNTHASE 1 HOMOLOG"/>
    <property type="match status" value="1"/>
</dbReference>
<dbReference type="GO" id="GO:0009982">
    <property type="term" value="F:pseudouridine synthase activity"/>
    <property type="evidence" value="ECO:0007669"/>
    <property type="project" value="InterPro"/>
</dbReference>
<proteinExistence type="inferred from homology"/>
<gene>
    <name evidence="9" type="ORF">BDEG_24377</name>
</gene>
<evidence type="ECO:0000256" key="3">
    <source>
        <dbReference type="ARBA" id="ARBA00023235"/>
    </source>
</evidence>
<dbReference type="AlphaFoldDB" id="A0A177WMK3"/>
<evidence type="ECO:0000313" key="10">
    <source>
        <dbReference type="Proteomes" id="UP000077115"/>
    </source>
</evidence>
<dbReference type="InterPro" id="IPR020097">
    <property type="entry name" value="PsdUridine_synth_TruA_a/b_dom"/>
</dbReference>
<dbReference type="HAMAP" id="MF_00171">
    <property type="entry name" value="TruA"/>
    <property type="match status" value="1"/>
</dbReference>
<dbReference type="InterPro" id="IPR020103">
    <property type="entry name" value="PsdUridine_synth_cat_dom_sf"/>
</dbReference>
<dbReference type="Proteomes" id="UP000077115">
    <property type="component" value="Unassembled WGS sequence"/>
</dbReference>
<evidence type="ECO:0000256" key="4">
    <source>
        <dbReference type="ARBA" id="ARBA00036943"/>
    </source>
</evidence>
<dbReference type="EMBL" id="DS022304">
    <property type="protein sequence ID" value="OAJ40670.1"/>
    <property type="molecule type" value="Genomic_DNA"/>
</dbReference>
<dbReference type="VEuPathDB" id="FungiDB:BDEG_24377"/>
<dbReference type="CDD" id="cd02568">
    <property type="entry name" value="PseudoU_synth_PUS1_PUS2"/>
    <property type="match status" value="1"/>
</dbReference>
<dbReference type="GO" id="GO:1990481">
    <property type="term" value="P:mRNA pseudouridine synthesis"/>
    <property type="evidence" value="ECO:0007669"/>
    <property type="project" value="TreeGrafter"/>
</dbReference>
<dbReference type="FunFam" id="3.30.70.580:FF:000002">
    <property type="entry name" value="tRNA pseudouridine synthase"/>
    <property type="match status" value="1"/>
</dbReference>
<dbReference type="InterPro" id="IPR020094">
    <property type="entry name" value="TruA/RsuA/RluB/E/F_N"/>
</dbReference>
<evidence type="ECO:0000256" key="7">
    <source>
        <dbReference type="SAM" id="MobiDB-lite"/>
    </source>
</evidence>
<keyword evidence="3" id="KW-0413">Isomerase</keyword>
<dbReference type="InterPro" id="IPR041708">
    <property type="entry name" value="PUS1/PUS2-like"/>
</dbReference>
<protein>
    <submittedName>
        <fullName evidence="9">tRNA pseudouridine(38-40) synthase</fullName>
    </submittedName>
</protein>